<dbReference type="Pfam" id="PF13028">
    <property type="entry name" value="DUF3889"/>
    <property type="match status" value="1"/>
</dbReference>
<accession>A0ABN4YV59</accession>
<keyword evidence="2" id="KW-1185">Reference proteome</keyword>
<organism evidence="1 2">
    <name type="scientific">Sporosarcina ureae</name>
    <dbReference type="NCBI Taxonomy" id="1571"/>
    <lineage>
        <taxon>Bacteria</taxon>
        <taxon>Bacillati</taxon>
        <taxon>Bacillota</taxon>
        <taxon>Bacilli</taxon>
        <taxon>Bacillales</taxon>
        <taxon>Caryophanaceae</taxon>
        <taxon>Sporosarcina</taxon>
    </lineage>
</organism>
<dbReference type="InterPro" id="IPR024987">
    <property type="entry name" value="DUF3889"/>
</dbReference>
<dbReference type="RefSeq" id="WP_051210480.1">
    <property type="nucleotide sequence ID" value="NZ_DAMDTH010000005.1"/>
</dbReference>
<evidence type="ECO:0008006" key="3">
    <source>
        <dbReference type="Google" id="ProtNLM"/>
    </source>
</evidence>
<dbReference type="Gene3D" id="3.10.450.390">
    <property type="entry name" value="Protein of unknown function DUF3889"/>
    <property type="match status" value="1"/>
</dbReference>
<sequence length="99" mass="11180">MTSGSGTSDAPVAALSKVEVPAYAKWSRLAIKQTMLKYPHADIKDYLHIATDSKKVTNTEKFQLWLKEEEREFGVLVTVTYSAETGKFIRIDFQEIPVN</sequence>
<protein>
    <recommendedName>
        <fullName evidence="3">DUF3889 domain-containing protein</fullName>
    </recommendedName>
</protein>
<name>A0ABN4YV59_SPOUR</name>
<dbReference type="Proteomes" id="UP000192486">
    <property type="component" value="Chromosome"/>
</dbReference>
<evidence type="ECO:0000313" key="1">
    <source>
        <dbReference type="EMBL" id="ARF15745.1"/>
    </source>
</evidence>
<proteinExistence type="predicted"/>
<evidence type="ECO:0000313" key="2">
    <source>
        <dbReference type="Proteomes" id="UP000192486"/>
    </source>
</evidence>
<dbReference type="EMBL" id="CP015108">
    <property type="protein sequence ID" value="ARF15745.1"/>
    <property type="molecule type" value="Genomic_DNA"/>
</dbReference>
<gene>
    <name evidence="1" type="ORF">SporoS204_10545</name>
</gene>
<reference evidence="1 2" key="1">
    <citation type="submission" date="2016-04" db="EMBL/GenBank/DDBJ databases">
        <title>Comparative Genomics and Epigenetics of Sporosarcina ureae.</title>
        <authorList>
            <person name="Oliver A.S."/>
            <person name="Cooper K.K."/>
        </authorList>
    </citation>
    <scope>NUCLEOTIDE SEQUENCE [LARGE SCALE GENOMIC DNA]</scope>
    <source>
        <strain evidence="1 2">S204</strain>
    </source>
</reference>